<name>A0A5J5FXH2_9GAMM</name>
<evidence type="ECO:0000313" key="2">
    <source>
        <dbReference type="Proteomes" id="UP000335415"/>
    </source>
</evidence>
<sequence length="278" mass="30575">MHLLSERVAGQSIAQAISQLENDIRARPADADLRAALTQLLCLAGNWTRARAQLKSWLALKPIAGPTVTLLDQAIAGEIERQQVFAGQSRPQILNHGRDWVNKMVDALQAETRGENDFAAQLRAQALDECPLNPGRLTLSAGGENTDEEQHTFDWLADGDSRLGPICELAINGVYYWVPFGAIAEINFLPPGSAGDLVWRHSRVSLIDGQEQVCQIPVRYPFGLQAGNDELLARTTVWSQPTEDRFIGHGQKTWLNDQNDYPLLSLVALSFSQNVSAA</sequence>
<dbReference type="InterPro" id="IPR011990">
    <property type="entry name" value="TPR-like_helical_dom_sf"/>
</dbReference>
<organism evidence="1 2">
    <name type="scientific">Affinibrenneria salicis</name>
    <dbReference type="NCBI Taxonomy" id="2590031"/>
    <lineage>
        <taxon>Bacteria</taxon>
        <taxon>Pseudomonadati</taxon>
        <taxon>Pseudomonadota</taxon>
        <taxon>Gammaproteobacteria</taxon>
        <taxon>Enterobacterales</taxon>
        <taxon>Pectobacteriaceae</taxon>
        <taxon>Affinibrenneria</taxon>
    </lineage>
</organism>
<dbReference type="Gene3D" id="1.25.40.10">
    <property type="entry name" value="Tetratricopeptide repeat domain"/>
    <property type="match status" value="1"/>
</dbReference>
<dbReference type="Pfam" id="PF07024">
    <property type="entry name" value="ImpE"/>
    <property type="match status" value="1"/>
</dbReference>
<proteinExistence type="predicted"/>
<dbReference type="InterPro" id="IPR009211">
    <property type="entry name" value="TagJ"/>
</dbReference>
<accession>A0A5J5FXH2</accession>
<keyword evidence="2" id="KW-1185">Reference proteome</keyword>
<gene>
    <name evidence="1" type="ORF">FJU30_17315</name>
</gene>
<dbReference type="RefSeq" id="WP_150436232.1">
    <property type="nucleotide sequence ID" value="NZ_VYKJ01000009.1"/>
</dbReference>
<reference evidence="1 2" key="1">
    <citation type="submission" date="2019-09" db="EMBL/GenBank/DDBJ databases">
        <authorList>
            <person name="Li Y."/>
        </authorList>
    </citation>
    <scope>NUCLEOTIDE SEQUENCE [LARGE SCALE GENOMIC DNA]</scope>
    <source>
        <strain evidence="1 2">L3-3HA</strain>
    </source>
</reference>
<dbReference type="SUPFAM" id="SSF144059">
    <property type="entry name" value="ImpE-like"/>
    <property type="match status" value="1"/>
</dbReference>
<evidence type="ECO:0000313" key="1">
    <source>
        <dbReference type="EMBL" id="KAA8998173.1"/>
    </source>
</evidence>
<protein>
    <submittedName>
        <fullName evidence="1">Protein of avirulence locus ImpE</fullName>
    </submittedName>
</protein>
<dbReference type="EMBL" id="VYKJ01000009">
    <property type="protein sequence ID" value="KAA8998173.1"/>
    <property type="molecule type" value="Genomic_DNA"/>
</dbReference>
<comment type="caution">
    <text evidence="1">The sequence shown here is derived from an EMBL/GenBank/DDBJ whole genome shotgun (WGS) entry which is preliminary data.</text>
</comment>
<dbReference type="AlphaFoldDB" id="A0A5J5FXH2"/>
<dbReference type="Proteomes" id="UP000335415">
    <property type="component" value="Unassembled WGS sequence"/>
</dbReference>
<dbReference type="PIRSF" id="PIRSF029288">
    <property type="entry name" value="SciE_ImpE"/>
    <property type="match status" value="1"/>
</dbReference>
<dbReference type="OrthoDB" id="5416084at2"/>